<dbReference type="PANTHER" id="PTHR41523">
    <property type="entry name" value="TWO-COMPONENT SYSTEM SENSOR PROTEIN"/>
    <property type="match status" value="1"/>
</dbReference>
<dbReference type="Pfam" id="PF00360">
    <property type="entry name" value="PHY"/>
    <property type="match status" value="1"/>
</dbReference>
<dbReference type="PROSITE" id="PS50046">
    <property type="entry name" value="PHYTOCHROME_2"/>
    <property type="match status" value="1"/>
</dbReference>
<dbReference type="GO" id="GO:0004673">
    <property type="term" value="F:protein histidine kinase activity"/>
    <property type="evidence" value="ECO:0007669"/>
    <property type="project" value="UniProtKB-EC"/>
</dbReference>
<keyword evidence="6" id="KW-0716">Sensory transduction</keyword>
<dbReference type="EMBL" id="JBEPSM010000001">
    <property type="protein sequence ID" value="MET4633098.1"/>
    <property type="molecule type" value="Genomic_DNA"/>
</dbReference>
<dbReference type="InterPro" id="IPR013515">
    <property type="entry name" value="Phytochrome_cen-reg"/>
</dbReference>
<evidence type="ECO:0000259" key="13">
    <source>
        <dbReference type="PROSITE" id="PS50046"/>
    </source>
</evidence>
<dbReference type="EC" id="2.7.13.3" evidence="3"/>
<dbReference type="InterPro" id="IPR036890">
    <property type="entry name" value="HATPase_C_sf"/>
</dbReference>
<evidence type="ECO:0000256" key="7">
    <source>
        <dbReference type="ARBA" id="ARBA00022679"/>
    </source>
</evidence>
<dbReference type="PRINTS" id="PR01033">
    <property type="entry name" value="PHYTOCHROME"/>
</dbReference>
<evidence type="ECO:0000256" key="5">
    <source>
        <dbReference type="ARBA" id="ARBA00022553"/>
    </source>
</evidence>
<dbReference type="Gene3D" id="3.30.450.20">
    <property type="entry name" value="PAS domain"/>
    <property type="match status" value="2"/>
</dbReference>
<evidence type="ECO:0000256" key="3">
    <source>
        <dbReference type="ARBA" id="ARBA00012438"/>
    </source>
</evidence>
<keyword evidence="11" id="KW-0157">Chromophore</keyword>
<keyword evidence="4" id="KW-0600">Photoreceptor protein</keyword>
<protein>
    <recommendedName>
        <fullName evidence="3">histidine kinase</fullName>
        <ecNumber evidence="3">2.7.13.3</ecNumber>
    </recommendedName>
</protein>
<dbReference type="InterPro" id="IPR029016">
    <property type="entry name" value="GAF-like_dom_sf"/>
</dbReference>
<evidence type="ECO:0000256" key="8">
    <source>
        <dbReference type="ARBA" id="ARBA00022741"/>
    </source>
</evidence>
<sequence>MTIEIVSCDAEPIHIPGSIQPQGFMLIADVSSKLIVGYAGRKDYRVDSRVVGLSLDAVIDFGANVSPDMFPSAGAKVIGDVSFAGTTMDAVAFRTGDHLVVEVTDKGSRPSLDAWFLAELQVVGGTFERSSSLNELCQQAAKAFQGLTGYSRVMVYRFIDDEAGVVVGESLSGDVSSFMNHHFPASDIPRQARALYVRNPVRVIADVNYTPVPIVGIDPGLAMIDLSDSTLRSVSPIHIQYLKNMGVAASASMSIVMDGVLWGLVACHHNEPRSLTLTTRLACQALAASLSRQIKAREENELYRERIRLRSQEDVILAELGSDDALSDFLNRSGGQLAKLLQADGFAALCGTSLFVHGECPAAIDVEGVAKVALSRGVPGPWVTNELSRELPAASNHRDMASGLLASVVSAEEPIVLMWFRAEQLQTVKWAGNPHENVKLAPGATLMPRASFEAWAESVHGRSREWSLAEVESCTRLVRHLLDNRNNQRLRRLNRELTVTLRENETLLSQKDFLLQEVNHRVQNSLSLVSSFLRMQRRGASADVKTQLEEAERRLTAVSLVYRRLYQADSISIIDLSRYLGELCTEILTAMDKNWASHITLDFAPVLVTTDRAISIGLIVNELMTNATKYAYGGAPGPLTVAIEQHRDTLRIVVSDHGEGKSEVTKGTGFGSRMLGALIDQLRGQISYVDNAPGLRAIVSMPIHAPAKNKP</sequence>
<name>A0ABV2QW37_9HYPH</name>
<evidence type="ECO:0000256" key="12">
    <source>
        <dbReference type="ARBA" id="ARBA00023170"/>
    </source>
</evidence>
<comment type="caution">
    <text evidence="14">The sequence shown here is derived from an EMBL/GenBank/DDBJ whole genome shotgun (WGS) entry which is preliminary data.</text>
</comment>
<dbReference type="InterPro" id="IPR013654">
    <property type="entry name" value="PAS_2"/>
</dbReference>
<dbReference type="Pfam" id="PF08446">
    <property type="entry name" value="PAS_2"/>
    <property type="match status" value="1"/>
</dbReference>
<dbReference type="Gene3D" id="3.30.450.40">
    <property type="match status" value="1"/>
</dbReference>
<dbReference type="Pfam" id="PF01590">
    <property type="entry name" value="GAF"/>
    <property type="match status" value="1"/>
</dbReference>
<keyword evidence="5" id="KW-0597">Phosphoprotein</keyword>
<evidence type="ECO:0000256" key="4">
    <source>
        <dbReference type="ARBA" id="ARBA00022543"/>
    </source>
</evidence>
<dbReference type="SMART" id="SM00065">
    <property type="entry name" value="GAF"/>
    <property type="match status" value="1"/>
</dbReference>
<dbReference type="RefSeq" id="WP_354549220.1">
    <property type="nucleotide sequence ID" value="NZ_JBEPSM010000001.1"/>
</dbReference>
<keyword evidence="12" id="KW-0675">Receptor</keyword>
<evidence type="ECO:0000256" key="11">
    <source>
        <dbReference type="ARBA" id="ARBA00022991"/>
    </source>
</evidence>
<dbReference type="InterPro" id="IPR003594">
    <property type="entry name" value="HATPase_dom"/>
</dbReference>
<accession>A0ABV2QW37</accession>
<keyword evidence="10" id="KW-0067">ATP-binding</keyword>
<dbReference type="Pfam" id="PF07568">
    <property type="entry name" value="HisKA_2"/>
    <property type="match status" value="1"/>
</dbReference>
<dbReference type="SUPFAM" id="SSF55874">
    <property type="entry name" value="ATPase domain of HSP90 chaperone/DNA topoisomerase II/histidine kinase"/>
    <property type="match status" value="1"/>
</dbReference>
<evidence type="ECO:0000256" key="9">
    <source>
        <dbReference type="ARBA" id="ARBA00022777"/>
    </source>
</evidence>
<organism evidence="14 15">
    <name type="scientific">Kaistia defluvii</name>
    <dbReference type="NCBI Taxonomy" id="410841"/>
    <lineage>
        <taxon>Bacteria</taxon>
        <taxon>Pseudomonadati</taxon>
        <taxon>Pseudomonadota</taxon>
        <taxon>Alphaproteobacteria</taxon>
        <taxon>Hyphomicrobiales</taxon>
        <taxon>Kaistiaceae</taxon>
        <taxon>Kaistia</taxon>
    </lineage>
</organism>
<dbReference type="InterPro" id="IPR035965">
    <property type="entry name" value="PAS-like_dom_sf"/>
</dbReference>
<comment type="catalytic activity">
    <reaction evidence="1">
        <text>ATP + protein L-histidine = ADP + protein N-phospho-L-histidine.</text>
        <dbReference type="EC" id="2.7.13.3"/>
    </reaction>
</comment>
<dbReference type="InterPro" id="IPR043150">
    <property type="entry name" value="Phytochrome_PHY_sf"/>
</dbReference>
<dbReference type="Pfam" id="PF13581">
    <property type="entry name" value="HATPase_c_2"/>
    <property type="match status" value="1"/>
</dbReference>
<dbReference type="SUPFAM" id="SSF55785">
    <property type="entry name" value="PYP-like sensor domain (PAS domain)"/>
    <property type="match status" value="1"/>
</dbReference>
<evidence type="ECO:0000256" key="2">
    <source>
        <dbReference type="ARBA" id="ARBA00006402"/>
    </source>
</evidence>
<keyword evidence="7 14" id="KW-0808">Transferase</keyword>
<dbReference type="PANTHER" id="PTHR41523:SF8">
    <property type="entry name" value="ETHYLENE RESPONSE SENSOR PROTEIN"/>
    <property type="match status" value="1"/>
</dbReference>
<evidence type="ECO:0000313" key="15">
    <source>
        <dbReference type="Proteomes" id="UP001549321"/>
    </source>
</evidence>
<dbReference type="InterPro" id="IPR011495">
    <property type="entry name" value="Sig_transdc_His_kin_sub2_dim/P"/>
</dbReference>
<gene>
    <name evidence="14" type="ORF">ABIE08_001011</name>
</gene>
<keyword evidence="15" id="KW-1185">Reference proteome</keyword>
<dbReference type="InterPro" id="IPR016132">
    <property type="entry name" value="Phyto_chromo_attachment"/>
</dbReference>
<comment type="similarity">
    <text evidence="2">In the N-terminal section; belongs to the phytochrome family.</text>
</comment>
<feature type="domain" description="Phytochrome chromophore attachment site" evidence="13">
    <location>
        <begin position="132"/>
        <end position="288"/>
    </location>
</feature>
<dbReference type="SUPFAM" id="SSF55781">
    <property type="entry name" value="GAF domain-like"/>
    <property type="match status" value="2"/>
</dbReference>
<reference evidence="14 15" key="1">
    <citation type="submission" date="2024-06" db="EMBL/GenBank/DDBJ databases">
        <title>Sorghum-associated microbial communities from plants grown in Nebraska, USA.</title>
        <authorList>
            <person name="Schachtman D."/>
        </authorList>
    </citation>
    <scope>NUCLEOTIDE SEQUENCE [LARGE SCALE GENOMIC DNA]</scope>
    <source>
        <strain evidence="14 15">3207</strain>
    </source>
</reference>
<dbReference type="Gene3D" id="3.30.565.10">
    <property type="entry name" value="Histidine kinase-like ATPase, C-terminal domain"/>
    <property type="match status" value="1"/>
</dbReference>
<dbReference type="Proteomes" id="UP001549321">
    <property type="component" value="Unassembled WGS sequence"/>
</dbReference>
<evidence type="ECO:0000256" key="10">
    <source>
        <dbReference type="ARBA" id="ARBA00022840"/>
    </source>
</evidence>
<evidence type="ECO:0000313" key="14">
    <source>
        <dbReference type="EMBL" id="MET4633098.1"/>
    </source>
</evidence>
<dbReference type="Gene3D" id="3.30.450.270">
    <property type="match status" value="1"/>
</dbReference>
<keyword evidence="9 14" id="KW-0418">Kinase</keyword>
<dbReference type="InterPro" id="IPR003018">
    <property type="entry name" value="GAF"/>
</dbReference>
<evidence type="ECO:0000256" key="1">
    <source>
        <dbReference type="ARBA" id="ARBA00000085"/>
    </source>
</evidence>
<evidence type="ECO:0000256" key="6">
    <source>
        <dbReference type="ARBA" id="ARBA00022606"/>
    </source>
</evidence>
<proteinExistence type="inferred from homology"/>
<dbReference type="SMART" id="SM00387">
    <property type="entry name" value="HATPase_c"/>
    <property type="match status" value="1"/>
</dbReference>
<keyword evidence="8" id="KW-0547">Nucleotide-binding</keyword>
<dbReference type="InterPro" id="IPR001294">
    <property type="entry name" value="Phytochrome"/>
</dbReference>